<accession>A0AA42CXX3</accession>
<organism evidence="1 2">
    <name type="scientific">Larsenimonas rhizosphaerae</name>
    <dbReference type="NCBI Taxonomy" id="2944682"/>
    <lineage>
        <taxon>Bacteria</taxon>
        <taxon>Pseudomonadati</taxon>
        <taxon>Pseudomonadota</taxon>
        <taxon>Gammaproteobacteria</taxon>
        <taxon>Oceanospirillales</taxon>
        <taxon>Halomonadaceae</taxon>
        <taxon>Larsenimonas</taxon>
    </lineage>
</organism>
<keyword evidence="2" id="KW-1185">Reference proteome</keyword>
<dbReference type="SUPFAM" id="SSF53850">
    <property type="entry name" value="Periplasmic binding protein-like II"/>
    <property type="match status" value="1"/>
</dbReference>
<sequence>MLMGYKFNVSAPGLVKYATGILVVITLWLAGAESSLARADSSIVLITNKDTALDSITTETARAVFAMRLRSLPDGSAAHVFVLPDDNPLHDDFCKQVLGVYPHQLRLAWDRAVFSGTGQAPNVVESVEEMMEKVAALPGSIGYVQKGQADERVRILPLD</sequence>
<dbReference type="Proteomes" id="UP001165678">
    <property type="component" value="Unassembled WGS sequence"/>
</dbReference>
<comment type="caution">
    <text evidence="1">The sequence shown here is derived from an EMBL/GenBank/DDBJ whole genome shotgun (WGS) entry which is preliminary data.</text>
</comment>
<name>A0AA42CXX3_9GAMM</name>
<reference evidence="1" key="1">
    <citation type="submission" date="2022-11" db="EMBL/GenBank/DDBJ databases">
        <title>Larsenimonas rhizosphaerae sp. nov., isolated from a tidal mudflat.</title>
        <authorList>
            <person name="Lee S.D."/>
            <person name="Kim I.S."/>
        </authorList>
    </citation>
    <scope>NUCLEOTIDE SEQUENCE</scope>
    <source>
        <strain evidence="1">GH2-1</strain>
    </source>
</reference>
<gene>
    <name evidence="1" type="ORF">OQ287_08980</name>
</gene>
<dbReference type="Gene3D" id="3.40.190.10">
    <property type="entry name" value="Periplasmic binding protein-like II"/>
    <property type="match status" value="1"/>
</dbReference>
<evidence type="ECO:0000313" key="1">
    <source>
        <dbReference type="EMBL" id="MCX2524375.1"/>
    </source>
</evidence>
<protein>
    <recommendedName>
        <fullName evidence="3">Phosphate ABC transporter substrate-binding protein</fullName>
    </recommendedName>
</protein>
<dbReference type="EMBL" id="JAPIVE010000002">
    <property type="protein sequence ID" value="MCX2524375.1"/>
    <property type="molecule type" value="Genomic_DNA"/>
</dbReference>
<dbReference type="RefSeq" id="WP_250935382.1">
    <property type="nucleotide sequence ID" value="NZ_JAMLJK010000001.1"/>
</dbReference>
<dbReference type="AlphaFoldDB" id="A0AA42CXX3"/>
<evidence type="ECO:0008006" key="3">
    <source>
        <dbReference type="Google" id="ProtNLM"/>
    </source>
</evidence>
<evidence type="ECO:0000313" key="2">
    <source>
        <dbReference type="Proteomes" id="UP001165678"/>
    </source>
</evidence>
<proteinExistence type="predicted"/>